<evidence type="ECO:0000313" key="1">
    <source>
        <dbReference type="EMBL" id="WEK34611.1"/>
    </source>
</evidence>
<organism evidence="1 2">
    <name type="scientific">Candidatus Pseudobacter hemicellulosilyticus</name>
    <dbReference type="NCBI Taxonomy" id="3121375"/>
    <lineage>
        <taxon>Bacteria</taxon>
        <taxon>Pseudomonadati</taxon>
        <taxon>Bacteroidota</taxon>
        <taxon>Chitinophagia</taxon>
        <taxon>Chitinophagales</taxon>
        <taxon>Chitinophagaceae</taxon>
        <taxon>Pseudobacter</taxon>
    </lineage>
</organism>
<name>A0AAJ6BGX8_9BACT</name>
<sequence length="335" mass="38177">MTPLLSLRKTGIFLVPFGLLLLTSCATIILNKSYEVPIYSNQPNAQVKMADTQFTLPARINLKRSKEDLKLTLIIDSVEKDYIVEAGPNPTFVWLNLAGLYAAPFYYAVDLTNPKRFYYGKLIVLDTRDSICIIRNSFGYRFNKYMASLPVQPKGRIDWHFSLPHMNSYAFRPNGESTRWGFGFFGLSTGLDYYHRDGQFLQLTIAGITNILVPFPAPIDLSGEHEAFYALTTSLSNNHRFGRLSLGYGLSYSRNTWEWQYHDRFDPPPPSRAPVTKTLSSFGGHFSGYFQTGKHFQIGAIYRPGFFRPGADEPWAYEHSISVDFAWKIRLRKGG</sequence>
<protein>
    <submittedName>
        <fullName evidence="1">Uncharacterized protein</fullName>
    </submittedName>
</protein>
<proteinExistence type="predicted"/>
<evidence type="ECO:0000313" key="2">
    <source>
        <dbReference type="Proteomes" id="UP001220610"/>
    </source>
</evidence>
<accession>A0AAJ6BGX8</accession>
<dbReference type="Proteomes" id="UP001220610">
    <property type="component" value="Chromosome"/>
</dbReference>
<reference evidence="1" key="1">
    <citation type="submission" date="2023-03" db="EMBL/GenBank/DDBJ databases">
        <title>Andean soil-derived lignocellulolytic bacterial consortium as a source of novel taxa and putative plastic-active enzymes.</title>
        <authorList>
            <person name="Diaz-Garcia L."/>
            <person name="Chuvochina M."/>
            <person name="Feuerriegel G."/>
            <person name="Bunk B."/>
            <person name="Sproer C."/>
            <person name="Streit W.R."/>
            <person name="Rodriguez L.M."/>
            <person name="Overmann J."/>
            <person name="Jimenez D.J."/>
        </authorList>
    </citation>
    <scope>NUCLEOTIDE SEQUENCE</scope>
    <source>
        <strain evidence="1">MAG 7</strain>
    </source>
</reference>
<dbReference type="AlphaFoldDB" id="A0AAJ6BGX8"/>
<gene>
    <name evidence="1" type="ORF">P0Y53_19160</name>
</gene>
<dbReference type="EMBL" id="CP119311">
    <property type="protein sequence ID" value="WEK34611.1"/>
    <property type="molecule type" value="Genomic_DNA"/>
</dbReference>